<comment type="similarity">
    <text evidence="1">Belongs to the glycosyltransferase 25 family.</text>
</comment>
<dbReference type="InterPro" id="IPR050757">
    <property type="entry name" value="Collagen_mod_GT25"/>
</dbReference>
<accession>R4XN58</accession>
<dbReference type="eggNOG" id="KOG4179">
    <property type="taxonomic scope" value="Eukaryota"/>
</dbReference>
<feature type="domain" description="Glycosyl transferase family 25" evidence="4">
    <location>
        <begin position="122"/>
        <end position="291"/>
    </location>
</feature>
<keyword evidence="2" id="KW-0328">Glycosyltransferase</keyword>
<dbReference type="AlphaFoldDB" id="R4XN58"/>
<dbReference type="PANTHER" id="PTHR10730:SF53">
    <property type="entry name" value="GLYCOSYLTRANSFERASE 25 FAMILY MEMBER"/>
    <property type="match status" value="1"/>
</dbReference>
<dbReference type="Proteomes" id="UP000013776">
    <property type="component" value="Unassembled WGS sequence"/>
</dbReference>
<dbReference type="GO" id="GO:0016740">
    <property type="term" value="F:transferase activity"/>
    <property type="evidence" value="ECO:0007669"/>
    <property type="project" value="UniProtKB-KW"/>
</dbReference>
<reference evidence="5 6" key="1">
    <citation type="journal article" date="2013" name="MBio">
        <title>Genome sequencing of the plant pathogen Taphrina deformans, the causal agent of peach leaf curl.</title>
        <authorList>
            <person name="Cisse O.H."/>
            <person name="Almeida J.M.G.C.F."/>
            <person name="Fonseca A."/>
            <person name="Kumar A.A."/>
            <person name="Salojaervi J."/>
            <person name="Overmyer K."/>
            <person name="Hauser P.M."/>
            <person name="Pagni M."/>
        </authorList>
    </citation>
    <scope>NUCLEOTIDE SEQUENCE [LARGE SCALE GENOMIC DNA]</scope>
    <source>
        <strain evidence="6">PYCC 5710 / ATCC 11124 / CBS 356.35 / IMI 108563 / JCM 9778 / NBRC 8474</strain>
    </source>
</reference>
<dbReference type="EMBL" id="CAHR02000286">
    <property type="protein sequence ID" value="CCG84679.1"/>
    <property type="molecule type" value="Genomic_DNA"/>
</dbReference>
<evidence type="ECO:0000256" key="1">
    <source>
        <dbReference type="ARBA" id="ARBA00006721"/>
    </source>
</evidence>
<dbReference type="PANTHER" id="PTHR10730">
    <property type="entry name" value="PROCOLLAGEN-LYSINE,2-OXOGLUTARATE 5-DIOXYGENASE/GLYCOSYLTRANSFERASE 25 FAMILY MEMBER"/>
    <property type="match status" value="1"/>
</dbReference>
<evidence type="ECO:0000313" key="6">
    <source>
        <dbReference type="Proteomes" id="UP000013776"/>
    </source>
</evidence>
<dbReference type="InterPro" id="IPR002654">
    <property type="entry name" value="Glyco_trans_25"/>
</dbReference>
<evidence type="ECO:0000313" key="5">
    <source>
        <dbReference type="EMBL" id="CCG84679.1"/>
    </source>
</evidence>
<proteinExistence type="inferred from homology"/>
<evidence type="ECO:0000256" key="3">
    <source>
        <dbReference type="ARBA" id="ARBA00022679"/>
    </source>
</evidence>
<gene>
    <name evidence="5" type="ORF">TAPDE_005183</name>
</gene>
<protein>
    <recommendedName>
        <fullName evidence="4">Glycosyl transferase family 25 domain-containing protein</fullName>
    </recommendedName>
</protein>
<name>R4XN58_TAPDE</name>
<dbReference type="OrthoDB" id="47375at2759"/>
<keyword evidence="6" id="KW-1185">Reference proteome</keyword>
<comment type="caution">
    <text evidence="5">The sequence shown here is derived from an EMBL/GenBank/DDBJ whole genome shotgun (WGS) entry which is preliminary data.</text>
</comment>
<evidence type="ECO:0000256" key="2">
    <source>
        <dbReference type="ARBA" id="ARBA00022676"/>
    </source>
</evidence>
<dbReference type="STRING" id="1097556.R4XN58"/>
<keyword evidence="3" id="KW-0808">Transferase</keyword>
<organism evidence="5 6">
    <name type="scientific">Taphrina deformans (strain PYCC 5710 / ATCC 11124 / CBS 356.35 / IMI 108563 / JCM 9778 / NBRC 8474)</name>
    <name type="common">Peach leaf curl fungus</name>
    <name type="synonym">Lalaria deformans</name>
    <dbReference type="NCBI Taxonomy" id="1097556"/>
    <lineage>
        <taxon>Eukaryota</taxon>
        <taxon>Fungi</taxon>
        <taxon>Dikarya</taxon>
        <taxon>Ascomycota</taxon>
        <taxon>Taphrinomycotina</taxon>
        <taxon>Taphrinomycetes</taxon>
        <taxon>Taphrinales</taxon>
        <taxon>Taphrinaceae</taxon>
        <taxon>Taphrina</taxon>
    </lineage>
</organism>
<evidence type="ECO:0000259" key="4">
    <source>
        <dbReference type="Pfam" id="PF01755"/>
    </source>
</evidence>
<sequence>MIRSGRTWLSCCAIFAITWFCSILAFSFHEGSKDRLRSVGSVDDSNVQGRYAPLNSTLGFERIEAIVLPHRDDQLDLLALLGHIYGLDINITPGVYPEDVKVQSSKSPVFKTDDESEGNMRIPGEISCWRAHANLWRKMLREKWKTLLVLEGDVDFGLNFRQEFLELTRVIPELESRLTGQSALAYDDSDPFRSHSWDFLQLGWCVESEKILLNGSVQYPSPTKMTTQAQESFRPLFPNFGIKLEPLVHANQRLAKVSLGGSCTVAYAITPRGAAKLLHKTTRQWLGQVDIAISKLSADLDMVAFSVSPPLFAQRKYNNQAGPSSDIGGYRKRAATPALMDFDTTAASNTGFDDEQKIWTAASHLSDASATMALSGRIWPEKTSLGPDNGREWVMRAKKQIQENQFDKEIDGTTMMNRPS</sequence>
<dbReference type="Pfam" id="PF01755">
    <property type="entry name" value="Glyco_transf_25"/>
    <property type="match status" value="1"/>
</dbReference>
<dbReference type="VEuPathDB" id="FungiDB:TAPDE_005183"/>